<organism evidence="2 3">
    <name type="scientific">Polaribacter ponticola</name>
    <dbReference type="NCBI Taxonomy" id="2978475"/>
    <lineage>
        <taxon>Bacteria</taxon>
        <taxon>Pseudomonadati</taxon>
        <taxon>Bacteroidota</taxon>
        <taxon>Flavobacteriia</taxon>
        <taxon>Flavobacteriales</taxon>
        <taxon>Flavobacteriaceae</taxon>
    </lineage>
</organism>
<name>A0ABT5S838_9FLAO</name>
<feature type="transmembrane region" description="Helical" evidence="1">
    <location>
        <begin position="40"/>
        <end position="59"/>
    </location>
</feature>
<proteinExistence type="predicted"/>
<keyword evidence="1" id="KW-0472">Membrane</keyword>
<dbReference type="EMBL" id="JAOSLC020000003">
    <property type="protein sequence ID" value="MDD7914278.1"/>
    <property type="molecule type" value="Genomic_DNA"/>
</dbReference>
<keyword evidence="1" id="KW-1133">Transmembrane helix</keyword>
<sequence>MSKLTTSILKAVTFVFIIHLFLIVALYFTDSFDVKNFFDYLRLTSLITFIPTFLSYLMFDSKKKISFNVLT</sequence>
<comment type="caution">
    <text evidence="2">The sequence shown here is derived from an EMBL/GenBank/DDBJ whole genome shotgun (WGS) entry which is preliminary data.</text>
</comment>
<protein>
    <submittedName>
        <fullName evidence="2">Uncharacterized protein</fullName>
    </submittedName>
</protein>
<evidence type="ECO:0000256" key="1">
    <source>
        <dbReference type="SAM" id="Phobius"/>
    </source>
</evidence>
<gene>
    <name evidence="2" type="ORF">N5A56_007525</name>
</gene>
<accession>A0ABT5S838</accession>
<keyword evidence="1" id="KW-0812">Transmembrane</keyword>
<dbReference type="RefSeq" id="WP_265724900.1">
    <property type="nucleotide sequence ID" value="NZ_JAOSLC020000003.1"/>
</dbReference>
<reference evidence="2" key="1">
    <citation type="submission" date="2023-02" db="EMBL/GenBank/DDBJ databases">
        <title>Polaribacter ponticola sp. nov., isolated from seawater.</title>
        <authorList>
            <person name="Baek J.H."/>
            <person name="Kim J.M."/>
            <person name="Choi D.G."/>
            <person name="Jeon C.O."/>
        </authorList>
    </citation>
    <scope>NUCLEOTIDE SEQUENCE</scope>
    <source>
        <strain evidence="2">MSW5</strain>
    </source>
</reference>
<evidence type="ECO:0000313" key="2">
    <source>
        <dbReference type="EMBL" id="MDD7914278.1"/>
    </source>
</evidence>
<keyword evidence="3" id="KW-1185">Reference proteome</keyword>
<dbReference type="Proteomes" id="UP001151478">
    <property type="component" value="Unassembled WGS sequence"/>
</dbReference>
<feature type="transmembrane region" description="Helical" evidence="1">
    <location>
        <begin position="7"/>
        <end position="28"/>
    </location>
</feature>
<evidence type="ECO:0000313" key="3">
    <source>
        <dbReference type="Proteomes" id="UP001151478"/>
    </source>
</evidence>